<comment type="similarity">
    <text evidence="1 3">Belongs to the UPF0319 family.</text>
</comment>
<accession>E6KWR7</accession>
<dbReference type="HAMAP" id="MF_00789">
    <property type="entry name" value="UPF0319"/>
    <property type="match status" value="1"/>
</dbReference>
<dbReference type="Proteomes" id="UP000032871">
    <property type="component" value="Unassembled WGS sequence"/>
</dbReference>
<proteinExistence type="inferred from homology"/>
<organism evidence="4 5">
    <name type="scientific">Aggregatibacter segnis ATCC 33393</name>
    <dbReference type="NCBI Taxonomy" id="888057"/>
    <lineage>
        <taxon>Bacteria</taxon>
        <taxon>Pseudomonadati</taxon>
        <taxon>Pseudomonadota</taxon>
        <taxon>Gammaproteobacteria</taxon>
        <taxon>Pasteurellales</taxon>
        <taxon>Pasteurellaceae</taxon>
        <taxon>Aggregatibacter</taxon>
    </lineage>
</organism>
<dbReference type="PANTHER" id="PTHR38108:SF1">
    <property type="entry name" value="UPF0319 PROTEIN YCCT"/>
    <property type="match status" value="1"/>
</dbReference>
<dbReference type="InterPro" id="IPR018635">
    <property type="entry name" value="UPF0319"/>
</dbReference>
<gene>
    <name evidence="4" type="ORF">HMPREF9064_0611</name>
</gene>
<dbReference type="Pfam" id="PF09829">
    <property type="entry name" value="DUF2057"/>
    <property type="match status" value="1"/>
</dbReference>
<evidence type="ECO:0000313" key="5">
    <source>
        <dbReference type="Proteomes" id="UP000032871"/>
    </source>
</evidence>
<dbReference type="EMBL" id="AEPS01000003">
    <property type="protein sequence ID" value="EFU67948.1"/>
    <property type="molecule type" value="Genomic_DNA"/>
</dbReference>
<dbReference type="PANTHER" id="PTHR38108">
    <property type="entry name" value="UPF0319 PROTEIN YCCT"/>
    <property type="match status" value="1"/>
</dbReference>
<dbReference type="HOGENOM" id="CLU_073782_2_0_6"/>
<name>E6KWR7_9PAST</name>
<evidence type="ECO:0000256" key="1">
    <source>
        <dbReference type="ARBA" id="ARBA00008490"/>
    </source>
</evidence>
<dbReference type="NCBIfam" id="NF002516">
    <property type="entry name" value="PRK01904.1"/>
    <property type="match status" value="1"/>
</dbReference>
<keyword evidence="5" id="KW-1185">Reference proteome</keyword>
<evidence type="ECO:0000313" key="4">
    <source>
        <dbReference type="EMBL" id="EFU67948.1"/>
    </source>
</evidence>
<reference evidence="4 5" key="1">
    <citation type="submission" date="2010-12" db="EMBL/GenBank/DDBJ databases">
        <authorList>
            <person name="Muzny D."/>
            <person name="Qin X."/>
            <person name="Deng J."/>
            <person name="Jiang H."/>
            <person name="Liu Y."/>
            <person name="Qu J."/>
            <person name="Song X.-Z."/>
            <person name="Zhang L."/>
            <person name="Thornton R."/>
            <person name="Coyle M."/>
            <person name="Francisco L."/>
            <person name="Jackson L."/>
            <person name="Javaid M."/>
            <person name="Korchina V."/>
            <person name="Kovar C."/>
            <person name="Mata R."/>
            <person name="Mathew T."/>
            <person name="Ngo R."/>
            <person name="Nguyen L."/>
            <person name="Nguyen N."/>
            <person name="Okwuonu G."/>
            <person name="Ongeri F."/>
            <person name="Pham C."/>
            <person name="Simmons D."/>
            <person name="Wilczek-Boney K."/>
            <person name="Hale W."/>
            <person name="Jakkamsetti A."/>
            <person name="Pham P."/>
            <person name="Ruth R."/>
            <person name="San Lucas F."/>
            <person name="Warren J."/>
            <person name="Zhang J."/>
            <person name="Zhao Z."/>
            <person name="Zhou C."/>
            <person name="Zhu D."/>
            <person name="Lee S."/>
            <person name="Bess C."/>
            <person name="Blankenburg K."/>
            <person name="Forbes L."/>
            <person name="Fu Q."/>
            <person name="Gubbala S."/>
            <person name="Hirani K."/>
            <person name="Jayaseelan J.C."/>
            <person name="Lara F."/>
            <person name="Munidasa M."/>
            <person name="Palculict T."/>
            <person name="Patil S."/>
            <person name="Pu L.-L."/>
            <person name="Saada N."/>
            <person name="Tang L."/>
            <person name="Weissenberger G."/>
            <person name="Zhu Y."/>
            <person name="Hemphill L."/>
            <person name="Shang Y."/>
            <person name="Youmans B."/>
            <person name="Ayvaz T."/>
            <person name="Ross M."/>
            <person name="Santibanez J."/>
            <person name="Aqrawi P."/>
            <person name="Gross S."/>
            <person name="Joshi V."/>
            <person name="Fowler G."/>
            <person name="Nazareth L."/>
            <person name="Reid J."/>
            <person name="Worley K."/>
            <person name="Petrosino J."/>
            <person name="Highlander S."/>
            <person name="Gibbs R."/>
        </authorList>
    </citation>
    <scope>NUCLEOTIDE SEQUENCE [LARGE SCALE GENOMIC DNA]</scope>
    <source>
        <strain evidence="4 5">ATCC 33393</strain>
    </source>
</reference>
<dbReference type="STRING" id="739.GCA_001059425_01742"/>
<evidence type="ECO:0000256" key="2">
    <source>
        <dbReference type="ARBA" id="ARBA00022729"/>
    </source>
</evidence>
<dbReference type="AlphaFoldDB" id="E6KWR7"/>
<sequence precursor="true">MSFKTGVNMKFRFAVLTATLLASTASFAGMVTSSSNIDFLAIDGQKANKSLLKETNAFNINDTQKHQVVVRVSEITQVGSDRSLFESDPIVVTFQGSSEDIVISAPRLQNERDVSNFKQSPVISVKTQSGHNVENKQEYLKQEGLFPGMNLIKDLNEYNASGAPASLPSLATITTSAATAVVVGGPAATGKVNKGKVTLQGENVAEQMLQYWYQQADKETQTRFIDWAKKQK</sequence>
<feature type="chain" id="PRO_5009010916" description="UPF0319 protein HMPREF9064_0611" evidence="3">
    <location>
        <begin position="29"/>
        <end position="232"/>
    </location>
</feature>
<protein>
    <recommendedName>
        <fullName evidence="3">UPF0319 protein HMPREF9064_0611</fullName>
    </recommendedName>
</protein>
<evidence type="ECO:0000256" key="3">
    <source>
        <dbReference type="HAMAP-Rule" id="MF_00789"/>
    </source>
</evidence>
<keyword evidence="2 3" id="KW-0732">Signal</keyword>
<comment type="caution">
    <text evidence="4">The sequence shown here is derived from an EMBL/GenBank/DDBJ whole genome shotgun (WGS) entry which is preliminary data.</text>
</comment>
<feature type="signal peptide" evidence="3">
    <location>
        <begin position="1"/>
        <end position="28"/>
    </location>
</feature>